<protein>
    <recommendedName>
        <fullName evidence="3">SNF2 N-terminal domain-containing protein</fullName>
    </recommendedName>
</protein>
<evidence type="ECO:0000256" key="1">
    <source>
        <dbReference type="ARBA" id="ARBA00022741"/>
    </source>
</evidence>
<dbReference type="STRING" id="1314785.A0A165APC9"/>
<accession>A0A165APC9</accession>
<dbReference type="InterPro" id="IPR027417">
    <property type="entry name" value="P-loop_NTPase"/>
</dbReference>
<dbReference type="InterPro" id="IPR038718">
    <property type="entry name" value="SNF2-like_sf"/>
</dbReference>
<keyword evidence="1" id="KW-0547">Nucleotide-binding</keyword>
<keyword evidence="2" id="KW-0067">ATP-binding</keyword>
<dbReference type="RefSeq" id="XP_040757140.1">
    <property type="nucleotide sequence ID" value="XM_040913731.1"/>
</dbReference>
<dbReference type="Pfam" id="PF00176">
    <property type="entry name" value="SNF2-rel_dom"/>
    <property type="match status" value="1"/>
</dbReference>
<feature type="domain" description="SNF2 N-terminal" evidence="3">
    <location>
        <begin position="20"/>
        <end position="105"/>
    </location>
</feature>
<evidence type="ECO:0000259" key="3">
    <source>
        <dbReference type="Pfam" id="PF00176"/>
    </source>
</evidence>
<dbReference type="EMBL" id="KV427928">
    <property type="protein sequence ID" value="KZS99399.1"/>
    <property type="molecule type" value="Genomic_DNA"/>
</dbReference>
<reference evidence="4 5" key="1">
    <citation type="journal article" date="2016" name="Mol. Biol. Evol.">
        <title>Comparative Genomics of Early-Diverging Mushroom-Forming Fungi Provides Insights into the Origins of Lignocellulose Decay Capabilities.</title>
        <authorList>
            <person name="Nagy L.G."/>
            <person name="Riley R."/>
            <person name="Tritt A."/>
            <person name="Adam C."/>
            <person name="Daum C."/>
            <person name="Floudas D."/>
            <person name="Sun H."/>
            <person name="Yadav J.S."/>
            <person name="Pangilinan J."/>
            <person name="Larsson K.H."/>
            <person name="Matsuura K."/>
            <person name="Barry K."/>
            <person name="Labutti K."/>
            <person name="Kuo R."/>
            <person name="Ohm R.A."/>
            <person name="Bhattacharya S.S."/>
            <person name="Shirouzu T."/>
            <person name="Yoshinaga Y."/>
            <person name="Martin F.M."/>
            <person name="Grigoriev I.V."/>
            <person name="Hibbett D.S."/>
        </authorList>
    </citation>
    <scope>NUCLEOTIDE SEQUENCE [LARGE SCALE GENOMIC DNA]</scope>
    <source>
        <strain evidence="4 5">93-53</strain>
    </source>
</reference>
<dbReference type="Proteomes" id="UP000076871">
    <property type="component" value="Unassembled WGS sequence"/>
</dbReference>
<keyword evidence="5" id="KW-1185">Reference proteome</keyword>
<name>A0A165APC9_9APHY</name>
<evidence type="ECO:0000256" key="2">
    <source>
        <dbReference type="ARBA" id="ARBA00022840"/>
    </source>
</evidence>
<evidence type="ECO:0000313" key="5">
    <source>
        <dbReference type="Proteomes" id="UP000076871"/>
    </source>
</evidence>
<gene>
    <name evidence="4" type="ORF">LAESUDRAFT_765582</name>
</gene>
<dbReference type="GeneID" id="63830759"/>
<proteinExistence type="predicted"/>
<dbReference type="PANTHER" id="PTHR45629">
    <property type="entry name" value="SNF2/RAD54 FAMILY MEMBER"/>
    <property type="match status" value="1"/>
</dbReference>
<evidence type="ECO:0000313" key="4">
    <source>
        <dbReference type="EMBL" id="KZS99399.1"/>
    </source>
</evidence>
<dbReference type="GO" id="GO:0005524">
    <property type="term" value="F:ATP binding"/>
    <property type="evidence" value="ECO:0007669"/>
    <property type="project" value="InterPro"/>
</dbReference>
<dbReference type="AlphaFoldDB" id="A0A165APC9"/>
<dbReference type="InterPro" id="IPR000330">
    <property type="entry name" value="SNF2_N"/>
</dbReference>
<sequence length="109" mass="12733">MFLDDTHAVPARIDTFLREYQHEGVRFFWERYGDDKGGLLGDDMGLVSKPCFDFSKFHAPNRLTIRDIYPDWRERHTLPLANQTWPMCLIIAPSSAVRNWEREFDTGGA</sequence>
<dbReference type="OrthoDB" id="2682014at2759"/>
<dbReference type="SUPFAM" id="SSF52540">
    <property type="entry name" value="P-loop containing nucleoside triphosphate hydrolases"/>
    <property type="match status" value="1"/>
</dbReference>
<organism evidence="4 5">
    <name type="scientific">Laetiporus sulphureus 93-53</name>
    <dbReference type="NCBI Taxonomy" id="1314785"/>
    <lineage>
        <taxon>Eukaryota</taxon>
        <taxon>Fungi</taxon>
        <taxon>Dikarya</taxon>
        <taxon>Basidiomycota</taxon>
        <taxon>Agaricomycotina</taxon>
        <taxon>Agaricomycetes</taxon>
        <taxon>Polyporales</taxon>
        <taxon>Laetiporus</taxon>
    </lineage>
</organism>
<dbReference type="InParanoid" id="A0A165APC9"/>
<dbReference type="InterPro" id="IPR050496">
    <property type="entry name" value="SNF2_RAD54_helicase_repair"/>
</dbReference>
<dbReference type="PANTHER" id="PTHR45629:SF7">
    <property type="entry name" value="DNA EXCISION REPAIR PROTEIN ERCC-6-RELATED"/>
    <property type="match status" value="1"/>
</dbReference>
<dbReference type="Gene3D" id="3.40.50.10810">
    <property type="entry name" value="Tandem AAA-ATPase domain"/>
    <property type="match status" value="1"/>
</dbReference>